<sequence>MRKHPDIEQKVEDALRSIDGLQPAEAPPHLYTRIRAGLEKPVESNWSWIASVLSKPSVALALSIILIAVNAWIILGNQRNLTDDKNDRVAALAQEYHFDHPYPLEQNVPQP</sequence>
<name>A0A0C1KZQ6_9BACT</name>
<dbReference type="RefSeq" id="WP_039143342.1">
    <property type="nucleotide sequence ID" value="NZ_JSVC01000027.1"/>
</dbReference>
<dbReference type="OrthoDB" id="886712at2"/>
<organism evidence="2 3">
    <name type="scientific">Flavihumibacter solisilvae</name>
    <dbReference type="NCBI Taxonomy" id="1349421"/>
    <lineage>
        <taxon>Bacteria</taxon>
        <taxon>Pseudomonadati</taxon>
        <taxon>Bacteroidota</taxon>
        <taxon>Chitinophagia</taxon>
        <taxon>Chitinophagales</taxon>
        <taxon>Chitinophagaceae</taxon>
        <taxon>Flavihumibacter</taxon>
    </lineage>
</organism>
<proteinExistence type="predicted"/>
<comment type="caution">
    <text evidence="2">The sequence shown here is derived from an EMBL/GenBank/DDBJ whole genome shotgun (WGS) entry which is preliminary data.</text>
</comment>
<keyword evidence="1" id="KW-0812">Transmembrane</keyword>
<gene>
    <name evidence="2" type="ORF">OI18_20305</name>
</gene>
<evidence type="ECO:0000313" key="2">
    <source>
        <dbReference type="EMBL" id="KIC92776.1"/>
    </source>
</evidence>
<keyword evidence="3" id="KW-1185">Reference proteome</keyword>
<feature type="transmembrane region" description="Helical" evidence="1">
    <location>
        <begin position="57"/>
        <end position="75"/>
    </location>
</feature>
<dbReference type="STRING" id="1349421.OI18_20305"/>
<keyword evidence="1" id="KW-1133">Transmembrane helix</keyword>
<protein>
    <submittedName>
        <fullName evidence="2">Uncharacterized protein</fullName>
    </submittedName>
</protein>
<keyword evidence="1" id="KW-0472">Membrane</keyword>
<reference evidence="2 3" key="1">
    <citation type="submission" date="2014-11" db="EMBL/GenBank/DDBJ databases">
        <title>Genome sequence of Flavihumibacter solisilvae 3-3.</title>
        <authorList>
            <person name="Zhou G."/>
            <person name="Li M."/>
            <person name="Wang G."/>
        </authorList>
    </citation>
    <scope>NUCLEOTIDE SEQUENCE [LARGE SCALE GENOMIC DNA]</scope>
    <source>
        <strain evidence="2 3">3-3</strain>
    </source>
</reference>
<dbReference type="Proteomes" id="UP000031408">
    <property type="component" value="Unassembled WGS sequence"/>
</dbReference>
<accession>A0A0C1KZQ6</accession>
<dbReference type="AlphaFoldDB" id="A0A0C1KZQ6"/>
<dbReference type="EMBL" id="JSVC01000027">
    <property type="protein sequence ID" value="KIC92776.1"/>
    <property type="molecule type" value="Genomic_DNA"/>
</dbReference>
<evidence type="ECO:0000256" key="1">
    <source>
        <dbReference type="SAM" id="Phobius"/>
    </source>
</evidence>
<evidence type="ECO:0000313" key="3">
    <source>
        <dbReference type="Proteomes" id="UP000031408"/>
    </source>
</evidence>